<evidence type="ECO:0000313" key="2">
    <source>
        <dbReference type="Proteomes" id="UP000294134"/>
    </source>
</evidence>
<protein>
    <submittedName>
        <fullName evidence="1">Uncharacterized protein</fullName>
    </submittedName>
</protein>
<keyword evidence="2" id="KW-1185">Reference proteome</keyword>
<dbReference type="Proteomes" id="UP000294134">
    <property type="component" value="Segment"/>
</dbReference>
<evidence type="ECO:0000313" key="1">
    <source>
        <dbReference type="EMBL" id="QBJ02563.1"/>
    </source>
</evidence>
<reference evidence="1 2" key="1">
    <citation type="submission" date="2019-02" db="EMBL/GenBank/DDBJ databases">
        <authorList>
            <person name="Frampton R.A."/>
            <person name="Wojtus J.K."/>
            <person name="Fineran P.C."/>
            <person name="Hendrickson H.L."/>
        </authorList>
    </citation>
    <scope>NUCLEOTIDE SEQUENCE [LARGE SCALE GENOMIC DNA]</scope>
</reference>
<sequence length="82" mass="9289">MAEQTHMEIIQGKARKLVEMFSEGHMVRFKNGYMVTILLKVVGLWNASGSMLGYVDTANNEVICMLCDPCDLEQFIEDSLED</sequence>
<organism evidence="1 2">
    <name type="scientific">Pseudomonas phage Psa21</name>
    <dbReference type="NCBI Taxonomy" id="2530023"/>
    <lineage>
        <taxon>Viruses</taxon>
        <taxon>Duplodnaviria</taxon>
        <taxon>Heunggongvirae</taxon>
        <taxon>Uroviricota</taxon>
        <taxon>Caudoviricetes</taxon>
        <taxon>Chimalliviridae</taxon>
        <taxon>Tepukevirus</taxon>
        <taxon>Tepukevirus Psa21</taxon>
    </lineage>
</organism>
<dbReference type="EMBL" id="MK552327">
    <property type="protein sequence ID" value="QBJ02563.1"/>
    <property type="molecule type" value="Genomic_DNA"/>
</dbReference>
<name>A0A481W598_9CAUD</name>
<proteinExistence type="predicted"/>
<accession>A0A481W598</accession>
<gene>
    <name evidence="1" type="ORF">PSA21_33</name>
</gene>